<dbReference type="SUPFAM" id="SSF52540">
    <property type="entry name" value="P-loop containing nucleoside triphosphate hydrolases"/>
    <property type="match status" value="1"/>
</dbReference>
<comment type="subcellular location">
    <subcellularLocation>
        <location evidence="1">Cell membrane</location>
        <topology evidence="1">Multi-pass membrane protein</topology>
    </subcellularLocation>
</comment>
<dbReference type="InterPro" id="IPR005702">
    <property type="entry name" value="Wzc-like_C"/>
</dbReference>
<dbReference type="Gene3D" id="3.40.50.300">
    <property type="entry name" value="P-loop containing nucleotide triphosphate hydrolases"/>
    <property type="match status" value="1"/>
</dbReference>
<evidence type="ECO:0000256" key="2">
    <source>
        <dbReference type="ARBA" id="ARBA00022475"/>
    </source>
</evidence>
<feature type="domain" description="Polysaccharide chain length determinant N-terminal" evidence="10">
    <location>
        <begin position="26"/>
        <end position="109"/>
    </location>
</feature>
<dbReference type="Pfam" id="PF10609">
    <property type="entry name" value="ParA"/>
    <property type="match status" value="1"/>
</dbReference>
<evidence type="ECO:0000256" key="8">
    <source>
        <dbReference type="SAM" id="MobiDB-lite"/>
    </source>
</evidence>
<feature type="transmembrane region" description="Helical" evidence="9">
    <location>
        <begin position="451"/>
        <end position="470"/>
    </location>
</feature>
<dbReference type="NCBIfam" id="TIGR01007">
    <property type="entry name" value="eps_fam"/>
    <property type="match status" value="1"/>
</dbReference>
<dbReference type="PANTHER" id="PTHR32309">
    <property type="entry name" value="TYROSINE-PROTEIN KINASE"/>
    <property type="match status" value="1"/>
</dbReference>
<dbReference type="RefSeq" id="WP_095416486.1">
    <property type="nucleotide sequence ID" value="NZ_CP018477.1"/>
</dbReference>
<evidence type="ECO:0000256" key="6">
    <source>
        <dbReference type="ARBA" id="ARBA00022989"/>
    </source>
</evidence>
<dbReference type="PANTHER" id="PTHR32309:SF13">
    <property type="entry name" value="FERRIC ENTEROBACTIN TRANSPORT PROTEIN FEPE"/>
    <property type="match status" value="1"/>
</dbReference>
<name>A0A286RLF2_9BACT</name>
<keyword evidence="4" id="KW-0547">Nucleotide-binding</keyword>
<proteinExistence type="predicted"/>
<feature type="transmembrane region" description="Helical" evidence="9">
    <location>
        <begin position="35"/>
        <end position="52"/>
    </location>
</feature>
<evidence type="ECO:0000256" key="9">
    <source>
        <dbReference type="SAM" id="Phobius"/>
    </source>
</evidence>
<reference evidence="11 12" key="1">
    <citation type="journal article" name="Front. Microbiol.">
        <title>Sugar Metabolism of the First Thermophilic Planctomycete Thermogutta terrifontis: Comparative Genomic and Transcriptomic Approaches.</title>
        <authorList>
            <person name="Elcheninov A.G."/>
            <person name="Menzel P."/>
            <person name="Gudbergsdottir S.R."/>
            <person name="Slesarev A.I."/>
            <person name="Kadnikov V.V."/>
            <person name="Krogh A."/>
            <person name="Bonch-Osmolovskaya E.A."/>
            <person name="Peng X."/>
            <person name="Kublanov I.V."/>
        </authorList>
    </citation>
    <scope>NUCLEOTIDE SEQUENCE [LARGE SCALE GENOMIC DNA]</scope>
    <source>
        <strain evidence="11 12">R1</strain>
    </source>
</reference>
<dbReference type="GO" id="GO:0004715">
    <property type="term" value="F:non-membrane spanning protein tyrosine kinase activity"/>
    <property type="evidence" value="ECO:0007669"/>
    <property type="project" value="UniProtKB-EC"/>
</dbReference>
<accession>A0A286RLF2</accession>
<dbReference type="OrthoDB" id="9794577at2"/>
<evidence type="ECO:0000313" key="12">
    <source>
        <dbReference type="Proteomes" id="UP000215086"/>
    </source>
</evidence>
<dbReference type="GO" id="GO:0005886">
    <property type="term" value="C:plasma membrane"/>
    <property type="evidence" value="ECO:0007669"/>
    <property type="project" value="UniProtKB-SubCell"/>
</dbReference>
<keyword evidence="5" id="KW-0067">ATP-binding</keyword>
<dbReference type="GO" id="GO:0005524">
    <property type="term" value="F:ATP binding"/>
    <property type="evidence" value="ECO:0007669"/>
    <property type="project" value="UniProtKB-KW"/>
</dbReference>
<sequence>MNESSWIQWAVPDSASHILHAIAQFLVAVRRRWQIMLGAFLAVALLGALYYATAPRIYSAKAELLILQTGDNALSPTIEAQGSRENSLIPTFVNLITSAKVLEGAIQKLSREDLAVDLNMDKPETWVEGLRRNLAASAVYRTNIITVEYRSKDPGVAARIVGAVVQSYLDFMRSTTQGTTAEIIRILTTEKDDIAARLSEKEQALQQLSQQIGALDVGVNSQTVHPLVERAKAFNQALVEVQKERVQLAASLQALENAVQQGADIRQYLFAADDTLGQQILLGVLGFSREETAARLEVERKVVEDRVELARLLQEFGNNHPRVQALQQRIAANEAFLLAYQDRLRARLDNLNIPELSQMLLGTLRQRVNELWQKEMSLQAQYELARQEAANLAGGLAQLEMLKNDITGLRELYGGLVRRITSLDLAGDLRASVITEPRENRSPVSPSLPRVLIMVILGGLTLGMFVVYVMDVLDDRFRSVEEIQWQLRAPVLSIIREMPPREGEGVEVLEVVADPNSPASESFRTLRTALALSDRPTGAVVVTSTQPGDGKSTVSANLALTYAHVGKRTLLVDGDLRRPGLTQLLGLRGEPGISEVLRDTAPIAEAIQARLKKNIVPDLDVLPCGRRPANPAELLAGPRTAELLNWAVEHYDQVIIDSPPAPLASDTAIWGRLADGVILVLQPEKNKRRAVIRAAEYLALLKIPLLGIVINRLSNEKEKDYSGYSGDYYGQPDESHEEKEVPEITESISTPERTVPRRVA</sequence>
<gene>
    <name evidence="11" type="ORF">THTE_4171</name>
</gene>
<evidence type="ECO:0000256" key="4">
    <source>
        <dbReference type="ARBA" id="ARBA00022741"/>
    </source>
</evidence>
<keyword evidence="7 9" id="KW-0472">Membrane</keyword>
<evidence type="ECO:0000313" key="11">
    <source>
        <dbReference type="EMBL" id="ASV76772.1"/>
    </source>
</evidence>
<evidence type="ECO:0000256" key="5">
    <source>
        <dbReference type="ARBA" id="ARBA00022840"/>
    </source>
</evidence>
<dbReference type="InterPro" id="IPR027417">
    <property type="entry name" value="P-loop_NTPase"/>
</dbReference>
<keyword evidence="6 9" id="KW-1133">Transmembrane helix</keyword>
<dbReference type="EC" id="2.7.10.2" evidence="11"/>
<dbReference type="KEGG" id="ttf:THTE_4171"/>
<dbReference type="AlphaFoldDB" id="A0A286RLF2"/>
<dbReference type="EMBL" id="CP018477">
    <property type="protein sequence ID" value="ASV76772.1"/>
    <property type="molecule type" value="Genomic_DNA"/>
</dbReference>
<protein>
    <submittedName>
        <fullName evidence="11">Tyrosine-protein kinase EpsD</fullName>
        <ecNumber evidence="11">2.7.10.2</ecNumber>
    </submittedName>
</protein>
<evidence type="ECO:0000259" key="10">
    <source>
        <dbReference type="Pfam" id="PF02706"/>
    </source>
</evidence>
<dbReference type="InterPro" id="IPR050445">
    <property type="entry name" value="Bact_polysacc_biosynth/exp"/>
</dbReference>
<dbReference type="InterPro" id="IPR033756">
    <property type="entry name" value="YlxH/NBP35"/>
</dbReference>
<organism evidence="11 12">
    <name type="scientific">Thermogutta terrifontis</name>
    <dbReference type="NCBI Taxonomy" id="1331910"/>
    <lineage>
        <taxon>Bacteria</taxon>
        <taxon>Pseudomonadati</taxon>
        <taxon>Planctomycetota</taxon>
        <taxon>Planctomycetia</taxon>
        <taxon>Pirellulales</taxon>
        <taxon>Thermoguttaceae</taxon>
        <taxon>Thermogutta</taxon>
    </lineage>
</organism>
<keyword evidence="3 9" id="KW-0812">Transmembrane</keyword>
<dbReference type="Proteomes" id="UP000215086">
    <property type="component" value="Chromosome"/>
</dbReference>
<evidence type="ECO:0000256" key="7">
    <source>
        <dbReference type="ARBA" id="ARBA00023136"/>
    </source>
</evidence>
<evidence type="ECO:0000256" key="3">
    <source>
        <dbReference type="ARBA" id="ARBA00022692"/>
    </source>
</evidence>
<dbReference type="InterPro" id="IPR003856">
    <property type="entry name" value="LPS_length_determ_N"/>
</dbReference>
<feature type="compositionally biased region" description="Basic and acidic residues" evidence="8">
    <location>
        <begin position="733"/>
        <end position="742"/>
    </location>
</feature>
<feature type="region of interest" description="Disordered" evidence="8">
    <location>
        <begin position="719"/>
        <end position="760"/>
    </location>
</feature>
<evidence type="ECO:0000256" key="1">
    <source>
        <dbReference type="ARBA" id="ARBA00004651"/>
    </source>
</evidence>
<dbReference type="CDD" id="cd05387">
    <property type="entry name" value="BY-kinase"/>
    <property type="match status" value="1"/>
</dbReference>
<keyword evidence="11" id="KW-0418">Kinase</keyword>
<keyword evidence="12" id="KW-1185">Reference proteome</keyword>
<keyword evidence="2" id="KW-1003">Cell membrane</keyword>
<dbReference type="Pfam" id="PF02706">
    <property type="entry name" value="Wzz"/>
    <property type="match status" value="1"/>
</dbReference>
<keyword evidence="11" id="KW-0808">Transferase</keyword>